<reference evidence="8" key="1">
    <citation type="submission" date="2018-07" db="EMBL/GenBank/DDBJ databases">
        <authorList>
            <person name="Liu B.-T."/>
            <person name="Du Z."/>
        </authorList>
    </citation>
    <scope>NUCLEOTIDE SEQUENCE [LARGE SCALE GENOMIC DNA]</scope>
    <source>
        <strain evidence="8">XYN52</strain>
    </source>
</reference>
<evidence type="ECO:0000256" key="4">
    <source>
        <dbReference type="ARBA" id="ARBA00023004"/>
    </source>
</evidence>
<dbReference type="GO" id="GO:0016491">
    <property type="term" value="F:oxidoreductase activity"/>
    <property type="evidence" value="ECO:0007669"/>
    <property type="project" value="UniProtKB-KW"/>
</dbReference>
<evidence type="ECO:0000256" key="2">
    <source>
        <dbReference type="ARBA" id="ARBA00022723"/>
    </source>
</evidence>
<dbReference type="AlphaFoldDB" id="A0A369W8G7"/>
<dbReference type="EMBL" id="QQNH01000005">
    <property type="protein sequence ID" value="RDE09552.1"/>
    <property type="molecule type" value="Genomic_DNA"/>
</dbReference>
<dbReference type="Proteomes" id="UP000253759">
    <property type="component" value="Unassembled WGS sequence"/>
</dbReference>
<evidence type="ECO:0000259" key="6">
    <source>
        <dbReference type="PROSITE" id="PS51296"/>
    </source>
</evidence>
<evidence type="ECO:0000256" key="1">
    <source>
        <dbReference type="ARBA" id="ARBA00022714"/>
    </source>
</evidence>
<dbReference type="GO" id="GO:0046872">
    <property type="term" value="F:metal ion binding"/>
    <property type="evidence" value="ECO:0007669"/>
    <property type="project" value="UniProtKB-KW"/>
</dbReference>
<evidence type="ECO:0000313" key="8">
    <source>
        <dbReference type="Proteomes" id="UP000253759"/>
    </source>
</evidence>
<dbReference type="PROSITE" id="PS51296">
    <property type="entry name" value="RIESKE"/>
    <property type="match status" value="1"/>
</dbReference>
<dbReference type="InterPro" id="IPR017941">
    <property type="entry name" value="Rieske_2Fe-2S"/>
</dbReference>
<accession>A0A369W8G7</accession>
<keyword evidence="2" id="KW-0479">Metal-binding</keyword>
<dbReference type="PANTHER" id="PTHR21266">
    <property type="entry name" value="IRON-SULFUR DOMAIN CONTAINING PROTEIN"/>
    <property type="match status" value="1"/>
</dbReference>
<gene>
    <name evidence="7" type="ORF">DVH29_05165</name>
</gene>
<dbReference type="SUPFAM" id="SSF50022">
    <property type="entry name" value="ISP domain"/>
    <property type="match status" value="1"/>
</dbReference>
<organism evidence="7 8">
    <name type="scientific">Pelagibacterium lacus</name>
    <dbReference type="NCBI Taxonomy" id="2282655"/>
    <lineage>
        <taxon>Bacteria</taxon>
        <taxon>Pseudomonadati</taxon>
        <taxon>Pseudomonadota</taxon>
        <taxon>Alphaproteobacteria</taxon>
        <taxon>Hyphomicrobiales</taxon>
        <taxon>Devosiaceae</taxon>
        <taxon>Pelagibacterium</taxon>
    </lineage>
</organism>
<dbReference type="SUPFAM" id="SSF55961">
    <property type="entry name" value="Bet v1-like"/>
    <property type="match status" value="1"/>
</dbReference>
<dbReference type="Pfam" id="PF19301">
    <property type="entry name" value="LigXa_C"/>
    <property type="match status" value="1"/>
</dbReference>
<keyword evidence="1" id="KW-0001">2Fe-2S</keyword>
<dbReference type="Gene3D" id="2.102.10.10">
    <property type="entry name" value="Rieske [2Fe-2S] iron-sulphur domain"/>
    <property type="match status" value="1"/>
</dbReference>
<proteinExistence type="predicted"/>
<feature type="domain" description="Rieske" evidence="6">
    <location>
        <begin position="53"/>
        <end position="159"/>
    </location>
</feature>
<dbReference type="Pfam" id="PF00355">
    <property type="entry name" value="Rieske"/>
    <property type="match status" value="1"/>
</dbReference>
<evidence type="ECO:0000256" key="5">
    <source>
        <dbReference type="ARBA" id="ARBA00023014"/>
    </source>
</evidence>
<dbReference type="CDD" id="cd03479">
    <property type="entry name" value="Rieske_RO_Alpha_PhDO_like"/>
    <property type="match status" value="1"/>
</dbReference>
<evidence type="ECO:0000256" key="3">
    <source>
        <dbReference type="ARBA" id="ARBA00023002"/>
    </source>
</evidence>
<evidence type="ECO:0000313" key="7">
    <source>
        <dbReference type="EMBL" id="RDE09552.1"/>
    </source>
</evidence>
<sequence>MGTMRDRQPHKAWPAGSHDTEKLENIMITPQENEQLSRVGPGTLMGNFLRQFWTPVCLSSELVADGDPLRLMIMGEKLIGFRDTSGRVGVLDHRCPHRCASLFFGRNEENGIRCAYHGWKFDVEGKCLDQPNLTDKNKFPAGVPAKAYRVKEQGGLVFIYMGNREVAPELPELEAIMGEANDLNIALTQRECNWLQALEGDIDTSHLGFLHVGGVDGERLDMNDPERFTVINKAPTINVSEMSFGTMYSAQRDAFEGTEHHRFACFVYPFWVTYPSHSLEHNVTANAWVPIDDENTMIFNIDLTRAQGRNKQLKYADGTQVPGLARPLDYLPRTTDWQGRWRAAKNFANDYGIDREMQRSGESYTGITGIPLQDQAIQESMDSIVDRTMEHLAASDRMVMLTRKVLLQSARDFAESGQLPEVLDNPALARDARGGDIVVPVGTDWLEGYEEKMALAKGYRPKLDVAE</sequence>
<comment type="caution">
    <text evidence="7">The sequence shown here is derived from an EMBL/GenBank/DDBJ whole genome shotgun (WGS) entry which is preliminary data.</text>
</comment>
<keyword evidence="4" id="KW-0408">Iron</keyword>
<keyword evidence="3" id="KW-0560">Oxidoreductase</keyword>
<dbReference type="InterPro" id="IPR050584">
    <property type="entry name" value="Cholesterol_7-desaturase"/>
</dbReference>
<keyword evidence="8" id="KW-1185">Reference proteome</keyword>
<keyword evidence="5" id="KW-0411">Iron-sulfur</keyword>
<dbReference type="Gene3D" id="3.90.380.10">
    <property type="entry name" value="Naphthalene 1,2-dioxygenase Alpha Subunit, Chain A, domain 1"/>
    <property type="match status" value="1"/>
</dbReference>
<dbReference type="PANTHER" id="PTHR21266:SF59">
    <property type="entry name" value="BLR4922 PROTEIN"/>
    <property type="match status" value="1"/>
</dbReference>
<name>A0A369W8G7_9HYPH</name>
<dbReference type="InterPro" id="IPR045623">
    <property type="entry name" value="LigXa_C"/>
</dbReference>
<dbReference type="InterPro" id="IPR036922">
    <property type="entry name" value="Rieske_2Fe-2S_sf"/>
</dbReference>
<dbReference type="GO" id="GO:0051537">
    <property type="term" value="F:2 iron, 2 sulfur cluster binding"/>
    <property type="evidence" value="ECO:0007669"/>
    <property type="project" value="UniProtKB-KW"/>
</dbReference>
<protein>
    <submittedName>
        <fullName evidence="7">(2Fe-2S)-binding protein</fullName>
    </submittedName>
</protein>